<gene>
    <name evidence="3" type="ORF">F1189_20765</name>
</gene>
<dbReference type="RefSeq" id="WP_150042793.1">
    <property type="nucleotide sequence ID" value="NZ_OW485601.1"/>
</dbReference>
<evidence type="ECO:0000313" key="3">
    <source>
        <dbReference type="EMBL" id="KAA5610171.1"/>
    </source>
</evidence>
<dbReference type="GO" id="GO:0052689">
    <property type="term" value="F:carboxylic ester hydrolase activity"/>
    <property type="evidence" value="ECO:0007669"/>
    <property type="project" value="UniProtKB-ARBA"/>
</dbReference>
<dbReference type="EMBL" id="VWPK01000037">
    <property type="protein sequence ID" value="KAA5610171.1"/>
    <property type="molecule type" value="Genomic_DNA"/>
</dbReference>
<dbReference type="PANTHER" id="PTHR22946">
    <property type="entry name" value="DIENELACTONE HYDROLASE DOMAIN-CONTAINING PROTEIN-RELATED"/>
    <property type="match status" value="1"/>
</dbReference>
<dbReference type="Pfam" id="PF01738">
    <property type="entry name" value="DLH"/>
    <property type="match status" value="1"/>
</dbReference>
<name>A0A5M6IPJ2_9PROT</name>
<reference evidence="3 4" key="1">
    <citation type="submission" date="2019-09" db="EMBL/GenBank/DDBJ databases">
        <title>Genome sequence of Rhodovastum atsumiense, a diverse member of the Acetobacteraceae family of non-sulfur purple photosynthetic bacteria.</title>
        <authorList>
            <person name="Meyer T."/>
            <person name="Kyndt J."/>
        </authorList>
    </citation>
    <scope>NUCLEOTIDE SEQUENCE [LARGE SCALE GENOMIC DNA]</scope>
    <source>
        <strain evidence="3 4">DSM 21279</strain>
    </source>
</reference>
<feature type="domain" description="Dienelactone hydrolase" evidence="2">
    <location>
        <begin position="32"/>
        <end position="260"/>
    </location>
</feature>
<evidence type="ECO:0000259" key="2">
    <source>
        <dbReference type="Pfam" id="PF01738"/>
    </source>
</evidence>
<dbReference type="Gene3D" id="3.40.50.1820">
    <property type="entry name" value="alpha/beta hydrolase"/>
    <property type="match status" value="1"/>
</dbReference>
<dbReference type="SUPFAM" id="SSF53474">
    <property type="entry name" value="alpha/beta-Hydrolases"/>
    <property type="match status" value="1"/>
</dbReference>
<accession>A0A5M6IPJ2</accession>
<sequence length="266" mass="27749">MRIGALLFLMVVVAGGVRAETVRFAGGGGALLEAVLFRPEGPPRAPAVVALHGCAGPLPARDHAWARHLAGLGHLVLLPDSFGSRGLGSQCRTGNRSVTASGLRRDDALAAARWLADQPGTPAGGVAVLGWSDGGSTVLATAAWRQDNPPGLLRGFVAFYPGCRQAALNRGARPVAPVLLLIGEADDWTPAAPCRDLAGRVGPRITLVTYPGAWHDFDAAAPLHRMRDIPRSQNPDHGVHAGQDPAAREDAFQRVPAFLDALPPAP</sequence>
<protein>
    <submittedName>
        <fullName evidence="3">Dienelactone hydrolase family protein</fullName>
    </submittedName>
</protein>
<organism evidence="3 4">
    <name type="scientific">Rhodovastum atsumiense</name>
    <dbReference type="NCBI Taxonomy" id="504468"/>
    <lineage>
        <taxon>Bacteria</taxon>
        <taxon>Pseudomonadati</taxon>
        <taxon>Pseudomonadota</taxon>
        <taxon>Alphaproteobacteria</taxon>
        <taxon>Acetobacterales</taxon>
        <taxon>Acetobacteraceae</taxon>
        <taxon>Rhodovastum</taxon>
    </lineage>
</organism>
<dbReference type="OrthoDB" id="9771666at2"/>
<dbReference type="InterPro" id="IPR050261">
    <property type="entry name" value="FrsA_esterase"/>
</dbReference>
<keyword evidence="1 3" id="KW-0378">Hydrolase</keyword>
<keyword evidence="4" id="KW-1185">Reference proteome</keyword>
<dbReference type="InterPro" id="IPR002925">
    <property type="entry name" value="Dienelactn_hydro"/>
</dbReference>
<proteinExistence type="predicted"/>
<dbReference type="PANTHER" id="PTHR22946:SF9">
    <property type="entry name" value="POLYKETIDE TRANSFERASE AF380"/>
    <property type="match status" value="1"/>
</dbReference>
<evidence type="ECO:0000313" key="4">
    <source>
        <dbReference type="Proteomes" id="UP000325255"/>
    </source>
</evidence>
<dbReference type="AlphaFoldDB" id="A0A5M6IPJ2"/>
<dbReference type="Proteomes" id="UP000325255">
    <property type="component" value="Unassembled WGS sequence"/>
</dbReference>
<evidence type="ECO:0000256" key="1">
    <source>
        <dbReference type="ARBA" id="ARBA00022801"/>
    </source>
</evidence>
<comment type="caution">
    <text evidence="3">The sequence shown here is derived from an EMBL/GenBank/DDBJ whole genome shotgun (WGS) entry which is preliminary data.</text>
</comment>
<dbReference type="InterPro" id="IPR029058">
    <property type="entry name" value="AB_hydrolase_fold"/>
</dbReference>